<dbReference type="EMBL" id="BAABHA010000006">
    <property type="protein sequence ID" value="GAA4382693.1"/>
    <property type="molecule type" value="Genomic_DNA"/>
</dbReference>
<dbReference type="PIRSF" id="PIRSF016493">
    <property type="entry name" value="Glycyl_aminpptds"/>
    <property type="match status" value="1"/>
</dbReference>
<dbReference type="Proteomes" id="UP001500454">
    <property type="component" value="Unassembled WGS sequence"/>
</dbReference>
<dbReference type="Gene3D" id="1.10.390.10">
    <property type="entry name" value="Neutral Protease Domain 2"/>
    <property type="match status" value="1"/>
</dbReference>
<dbReference type="SMART" id="SM00228">
    <property type="entry name" value="PDZ"/>
    <property type="match status" value="1"/>
</dbReference>
<dbReference type="Pfam" id="PF17820">
    <property type="entry name" value="PDZ_6"/>
    <property type="match status" value="1"/>
</dbReference>
<evidence type="ECO:0000259" key="1">
    <source>
        <dbReference type="PROSITE" id="PS50106"/>
    </source>
</evidence>
<dbReference type="Gene3D" id="2.30.42.10">
    <property type="match status" value="1"/>
</dbReference>
<accession>A0ABP8J0J5</accession>
<protein>
    <submittedName>
        <fullName evidence="2">PDZ domain-containing protein</fullName>
    </submittedName>
</protein>
<dbReference type="InterPro" id="IPR024191">
    <property type="entry name" value="Peptidase_M61"/>
</dbReference>
<dbReference type="PROSITE" id="PS50106">
    <property type="entry name" value="PDZ"/>
    <property type="match status" value="1"/>
</dbReference>
<dbReference type="InterPro" id="IPR027268">
    <property type="entry name" value="Peptidase_M4/M1_CTD_sf"/>
</dbReference>
<dbReference type="InterPro" id="IPR041489">
    <property type="entry name" value="PDZ_6"/>
</dbReference>
<organism evidence="2 3">
    <name type="scientific">Hymenobacter koreensis</name>
    <dbReference type="NCBI Taxonomy" id="1084523"/>
    <lineage>
        <taxon>Bacteria</taxon>
        <taxon>Pseudomonadati</taxon>
        <taxon>Bacteroidota</taxon>
        <taxon>Cytophagia</taxon>
        <taxon>Cytophagales</taxon>
        <taxon>Hymenobacteraceae</taxon>
        <taxon>Hymenobacter</taxon>
    </lineage>
</organism>
<dbReference type="InterPro" id="IPR040756">
    <property type="entry name" value="Peptidase_M61_N"/>
</dbReference>
<comment type="caution">
    <text evidence="2">The sequence shown here is derived from an EMBL/GenBank/DDBJ whole genome shotgun (WGS) entry which is preliminary data.</text>
</comment>
<proteinExistence type="predicted"/>
<dbReference type="Gene3D" id="2.60.40.3650">
    <property type="match status" value="1"/>
</dbReference>
<sequence>MIHYYVSFQNPLTFYLQVQMQLEVPAEAAPLELQLPAWRPGRYELQNFGQKIQRVEAFDATTKQPLALQKLTKDRWQVPAAAGRTVRVQYNFYAHQMDAGGSWLDETQLYLNGIQCFMYAEGRRTESCELTLTLPEGWQIACGMQRSAPNVLQAASFDELVDSPLIASPTLHHAQYEAGGLPFHVWMQGDLQPQWDVILRDFKAFSEEHLRLFGAFPAREFHFLNQMLPYKHYHGVEHLTSTVITLGPAALLMTEGLYKEFLGVSCHELFHCWNIKTIRPAEMMPYDYTRENYFRTCYVAEGITTYYGEYLLARAGVRTANQYFDELNTVLRKHYDDHGRYNLSVADASMDLWLDGYKPGVPDRKVSVYHKGALAALLLDLYIRRQHQHQRSLDDVMRRLWQEFGQPGIGYTEDDYRRVVTEVAGTDMSWYFDQHIYGTAELEGPLDEALGFVGCALMIQQNASASEGLFGFRTVVKNERTEVTDIHPDSPAARALTVDDQVVAVNGRRVDMNLQVLLGTNQSSYELTVFRQDRLVTVQLQPESAPAFWAKLTVDRNPDATAAEQASFRQWLNQSY</sequence>
<dbReference type="Pfam" id="PF05299">
    <property type="entry name" value="Peptidase_M61"/>
    <property type="match status" value="1"/>
</dbReference>
<dbReference type="SUPFAM" id="SSF55486">
    <property type="entry name" value="Metalloproteases ('zincins'), catalytic domain"/>
    <property type="match status" value="1"/>
</dbReference>
<evidence type="ECO:0000313" key="2">
    <source>
        <dbReference type="EMBL" id="GAA4382693.1"/>
    </source>
</evidence>
<reference evidence="3" key="1">
    <citation type="journal article" date="2019" name="Int. J. Syst. Evol. Microbiol.">
        <title>The Global Catalogue of Microorganisms (GCM) 10K type strain sequencing project: providing services to taxonomists for standard genome sequencing and annotation.</title>
        <authorList>
            <consortium name="The Broad Institute Genomics Platform"/>
            <consortium name="The Broad Institute Genome Sequencing Center for Infectious Disease"/>
            <person name="Wu L."/>
            <person name="Ma J."/>
        </authorList>
    </citation>
    <scope>NUCLEOTIDE SEQUENCE [LARGE SCALE GENOMIC DNA]</scope>
    <source>
        <strain evidence="3">JCM 17924</strain>
    </source>
</reference>
<dbReference type="InterPro" id="IPR001478">
    <property type="entry name" value="PDZ"/>
</dbReference>
<dbReference type="RefSeq" id="WP_345224361.1">
    <property type="nucleotide sequence ID" value="NZ_BAABHA010000006.1"/>
</dbReference>
<dbReference type="Pfam" id="PF17899">
    <property type="entry name" value="Peptidase_M61_N"/>
    <property type="match status" value="1"/>
</dbReference>
<dbReference type="InterPro" id="IPR036034">
    <property type="entry name" value="PDZ_sf"/>
</dbReference>
<keyword evidence="3" id="KW-1185">Reference proteome</keyword>
<feature type="domain" description="PDZ" evidence="1">
    <location>
        <begin position="456"/>
        <end position="533"/>
    </location>
</feature>
<dbReference type="SUPFAM" id="SSF50156">
    <property type="entry name" value="PDZ domain-like"/>
    <property type="match status" value="1"/>
</dbReference>
<name>A0ABP8J0J5_9BACT</name>
<dbReference type="InterPro" id="IPR007963">
    <property type="entry name" value="Peptidase_M61_catalytic"/>
</dbReference>
<gene>
    <name evidence="2" type="ORF">GCM10023186_23300</name>
</gene>
<evidence type="ECO:0000313" key="3">
    <source>
        <dbReference type="Proteomes" id="UP001500454"/>
    </source>
</evidence>